<dbReference type="InterPro" id="IPR018816">
    <property type="entry name" value="Cactin_central"/>
</dbReference>
<evidence type="ECO:0000313" key="2">
    <source>
        <dbReference type="EMBL" id="KNZ58353.1"/>
    </source>
</evidence>
<organism evidence="2 3">
    <name type="scientific">Puccinia sorghi</name>
    <dbReference type="NCBI Taxonomy" id="27349"/>
    <lineage>
        <taxon>Eukaryota</taxon>
        <taxon>Fungi</taxon>
        <taxon>Dikarya</taxon>
        <taxon>Basidiomycota</taxon>
        <taxon>Pucciniomycotina</taxon>
        <taxon>Pucciniomycetes</taxon>
        <taxon>Pucciniales</taxon>
        <taxon>Pucciniaceae</taxon>
        <taxon>Puccinia</taxon>
    </lineage>
</organism>
<accession>A0A0L6VCA3</accession>
<evidence type="ECO:0000313" key="3">
    <source>
        <dbReference type="Proteomes" id="UP000037035"/>
    </source>
</evidence>
<dbReference type="OrthoDB" id="265955at2759"/>
<dbReference type="STRING" id="27349.A0A0L6VCA3"/>
<comment type="caution">
    <text evidence="2">The sequence shown here is derived from an EMBL/GenBank/DDBJ whole genome shotgun (WGS) entry which is preliminary data.</text>
</comment>
<dbReference type="Proteomes" id="UP000037035">
    <property type="component" value="Unassembled WGS sequence"/>
</dbReference>
<dbReference type="AlphaFoldDB" id="A0A0L6VCA3"/>
<dbReference type="Pfam" id="PF10312">
    <property type="entry name" value="Cactin_mid"/>
    <property type="match status" value="1"/>
</dbReference>
<gene>
    <name evidence="2" type="ORF">VP01_1946g7</name>
</gene>
<protein>
    <recommendedName>
        <fullName evidence="1">Splicing factor cactin central domain-containing protein</fullName>
    </recommendedName>
</protein>
<keyword evidence="3" id="KW-1185">Reference proteome</keyword>
<sequence length="191" mass="23037">MDATIKTCDLNLSPQFDQLTNCEKERKMGLAEAEELKRLTHCRAEKEKELELREAESNWMAKMAKSAHMAKWISKEEKRAKSIDLLSLNIKWDHWDFEAEEDLKKNHLQRLINRTTEEEDYRNYRKKNLKKNKEIFLYWDLNKDFGAGMEMHLNKPYTIFDDLTLEETQFLAEDRKLHISLEKYDSNLEFW</sequence>
<name>A0A0L6VCA3_9BASI</name>
<reference evidence="2 3" key="1">
    <citation type="submission" date="2015-08" db="EMBL/GenBank/DDBJ databases">
        <title>Next Generation Sequencing and Analysis of the Genome of Puccinia sorghi L Schw, the Causal Agent of Maize Common Rust.</title>
        <authorList>
            <person name="Rochi L."/>
            <person name="Burguener G."/>
            <person name="Darino M."/>
            <person name="Turjanski A."/>
            <person name="Kreff E."/>
            <person name="Dieguez M.J."/>
            <person name="Sacco F."/>
        </authorList>
    </citation>
    <scope>NUCLEOTIDE SEQUENCE [LARGE SCALE GENOMIC DNA]</scope>
    <source>
        <strain evidence="2 3">RO10H11247</strain>
    </source>
</reference>
<dbReference type="EMBL" id="LAVV01006777">
    <property type="protein sequence ID" value="KNZ58353.1"/>
    <property type="molecule type" value="Genomic_DNA"/>
</dbReference>
<proteinExistence type="predicted"/>
<evidence type="ECO:0000259" key="1">
    <source>
        <dbReference type="Pfam" id="PF10312"/>
    </source>
</evidence>
<feature type="domain" description="Splicing factor cactin central" evidence="1">
    <location>
        <begin position="76"/>
        <end position="191"/>
    </location>
</feature>
<dbReference type="VEuPathDB" id="FungiDB:VP01_1946g7"/>